<feature type="region of interest" description="Disordered" evidence="1">
    <location>
        <begin position="56"/>
        <end position="103"/>
    </location>
</feature>
<keyword evidence="4" id="KW-1185">Reference proteome</keyword>
<reference evidence="3 4" key="1">
    <citation type="journal article" date="2020" name="G3 (Bethesda)">
        <title>Improved Reference Genome for Cyclotella cryptica CCMP332, a Model for Cell Wall Morphogenesis, Salinity Adaptation, and Lipid Production in Diatoms (Bacillariophyta).</title>
        <authorList>
            <person name="Roberts W.R."/>
            <person name="Downey K.M."/>
            <person name="Ruck E.C."/>
            <person name="Traller J.C."/>
            <person name="Alverson A.J."/>
        </authorList>
    </citation>
    <scope>NUCLEOTIDE SEQUENCE [LARGE SCALE GENOMIC DNA]</scope>
    <source>
        <strain evidence="3 4">CCMP332</strain>
    </source>
</reference>
<dbReference type="AlphaFoldDB" id="A0ABD3QRX9"/>
<sequence>MKFLIASILLLQAIGRDVGSVSAFGLSRTSTTASHKRTATSRRISHRMYVKKQSKISGIGGIGGPKPIASRNGSVGGDKKNTSKRTSKISKKTSASAKPAKGTAKSVFSRPALSSDTPWSTILVAFLNPLRNPNSLFLYLLLIVSVLGKLNEGNVGSS</sequence>
<dbReference type="Proteomes" id="UP001516023">
    <property type="component" value="Unassembled WGS sequence"/>
</dbReference>
<feature type="compositionally biased region" description="Low complexity" evidence="1">
    <location>
        <begin position="92"/>
        <end position="103"/>
    </location>
</feature>
<dbReference type="EMBL" id="JABMIG020000016">
    <property type="protein sequence ID" value="KAL3802982.1"/>
    <property type="molecule type" value="Genomic_DNA"/>
</dbReference>
<organism evidence="3 4">
    <name type="scientific">Cyclotella cryptica</name>
    <dbReference type="NCBI Taxonomy" id="29204"/>
    <lineage>
        <taxon>Eukaryota</taxon>
        <taxon>Sar</taxon>
        <taxon>Stramenopiles</taxon>
        <taxon>Ochrophyta</taxon>
        <taxon>Bacillariophyta</taxon>
        <taxon>Coscinodiscophyceae</taxon>
        <taxon>Thalassiosirophycidae</taxon>
        <taxon>Stephanodiscales</taxon>
        <taxon>Stephanodiscaceae</taxon>
        <taxon>Cyclotella</taxon>
    </lineage>
</organism>
<evidence type="ECO:0000256" key="2">
    <source>
        <dbReference type="SAM" id="SignalP"/>
    </source>
</evidence>
<keyword evidence="2" id="KW-0732">Signal</keyword>
<feature type="chain" id="PRO_5044753866" evidence="2">
    <location>
        <begin position="24"/>
        <end position="158"/>
    </location>
</feature>
<protein>
    <submittedName>
        <fullName evidence="3">Uncharacterized protein</fullName>
    </submittedName>
</protein>
<name>A0ABD3QRX9_9STRA</name>
<comment type="caution">
    <text evidence="3">The sequence shown here is derived from an EMBL/GenBank/DDBJ whole genome shotgun (WGS) entry which is preliminary data.</text>
</comment>
<feature type="signal peptide" evidence="2">
    <location>
        <begin position="1"/>
        <end position="23"/>
    </location>
</feature>
<evidence type="ECO:0000313" key="4">
    <source>
        <dbReference type="Proteomes" id="UP001516023"/>
    </source>
</evidence>
<proteinExistence type="predicted"/>
<evidence type="ECO:0000313" key="3">
    <source>
        <dbReference type="EMBL" id="KAL3802982.1"/>
    </source>
</evidence>
<accession>A0ABD3QRX9</accession>
<gene>
    <name evidence="3" type="ORF">HJC23_011605</name>
</gene>
<feature type="compositionally biased region" description="Basic residues" evidence="1">
    <location>
        <begin position="82"/>
        <end position="91"/>
    </location>
</feature>
<evidence type="ECO:0000256" key="1">
    <source>
        <dbReference type="SAM" id="MobiDB-lite"/>
    </source>
</evidence>